<reference evidence="4" key="1">
    <citation type="submission" date="2022-08" db="UniProtKB">
        <authorList>
            <consortium name="EnsemblMetazoa"/>
        </authorList>
    </citation>
    <scope>IDENTIFICATION</scope>
    <source>
        <strain evidence="4">05x7-T-G4-1.051#20</strain>
    </source>
</reference>
<keyword evidence="1 2" id="KW-0833">Ubl conjugation pathway</keyword>
<proteinExistence type="predicted"/>
<dbReference type="Pfam" id="PF00632">
    <property type="entry name" value="HECT"/>
    <property type="match status" value="1"/>
</dbReference>
<evidence type="ECO:0000313" key="5">
    <source>
        <dbReference type="Proteomes" id="UP000005408"/>
    </source>
</evidence>
<sequence>MAKIFSDAIDENSENLGIPQLQTCGGFELLKCRQNCRDLTLVDCEWNAMTLKKFLGNQAKIYVRPIQKSLSTDLKTALEQVEDFVSDKSPESPEQLRTGHLTVPENTSSGDLFVDRSSVQTEFSSQILNQTVINDATPAEDMEDDSQGTTSDACGGPMDFIIANAIDYCISESIQDPVESLRYLQSVIVCGRQLEITDTTQCDEGDTNFIIVDRNNILETGFEEVGCVLPMFRHLFRPSSCTLTIKAVIKLLQPTFSEEGSNSKRYESAVYTLFLKYLRAVASGRRGIVGLRDVLQFATGATEEPVLGFVLHPSIEFVESTPDTSFIPTASTCTNTLKIPRPSAEIPLPQEEDLFSYYDYAFSNAYFGLNFKLI</sequence>
<name>A0A8W8K5V7_MAGGI</name>
<organism evidence="4 5">
    <name type="scientific">Magallana gigas</name>
    <name type="common">Pacific oyster</name>
    <name type="synonym">Crassostrea gigas</name>
    <dbReference type="NCBI Taxonomy" id="29159"/>
    <lineage>
        <taxon>Eukaryota</taxon>
        <taxon>Metazoa</taxon>
        <taxon>Spiralia</taxon>
        <taxon>Lophotrochozoa</taxon>
        <taxon>Mollusca</taxon>
        <taxon>Bivalvia</taxon>
        <taxon>Autobranchia</taxon>
        <taxon>Pteriomorphia</taxon>
        <taxon>Ostreida</taxon>
        <taxon>Ostreoidea</taxon>
        <taxon>Ostreidae</taxon>
        <taxon>Magallana</taxon>
    </lineage>
</organism>
<dbReference type="Proteomes" id="UP000005408">
    <property type="component" value="Unassembled WGS sequence"/>
</dbReference>
<dbReference type="AlphaFoldDB" id="A0A8W8K5V7"/>
<dbReference type="EnsemblMetazoa" id="G21796.1">
    <property type="protein sequence ID" value="G21796.1:cds"/>
    <property type="gene ID" value="G21796"/>
</dbReference>
<dbReference type="PROSITE" id="PS50237">
    <property type="entry name" value="HECT"/>
    <property type="match status" value="1"/>
</dbReference>
<evidence type="ECO:0000259" key="3">
    <source>
        <dbReference type="PROSITE" id="PS50237"/>
    </source>
</evidence>
<dbReference type="InterPro" id="IPR000569">
    <property type="entry name" value="HECT_dom"/>
</dbReference>
<evidence type="ECO:0000313" key="4">
    <source>
        <dbReference type="EnsemblMetazoa" id="G21796.1:cds"/>
    </source>
</evidence>
<evidence type="ECO:0000256" key="2">
    <source>
        <dbReference type="PROSITE-ProRule" id="PRU00104"/>
    </source>
</evidence>
<accession>A0A8W8K5V7</accession>
<keyword evidence="5" id="KW-1185">Reference proteome</keyword>
<dbReference type="InterPro" id="IPR035983">
    <property type="entry name" value="Hect_E3_ubiquitin_ligase"/>
</dbReference>
<dbReference type="SUPFAM" id="SSF56204">
    <property type="entry name" value="Hect, E3 ligase catalytic domain"/>
    <property type="match status" value="1"/>
</dbReference>
<feature type="active site" description="Glycyl thioester intermediate" evidence="2">
    <location>
        <position position="333"/>
    </location>
</feature>
<feature type="domain" description="HECT" evidence="3">
    <location>
        <begin position="292"/>
        <end position="370"/>
    </location>
</feature>
<dbReference type="Gene3D" id="3.30.2410.10">
    <property type="entry name" value="Hect, E3 ligase catalytic domain"/>
    <property type="match status" value="1"/>
</dbReference>
<protein>
    <recommendedName>
        <fullName evidence="3">HECT domain-containing protein</fullName>
    </recommendedName>
</protein>
<evidence type="ECO:0000256" key="1">
    <source>
        <dbReference type="ARBA" id="ARBA00022786"/>
    </source>
</evidence>
<dbReference type="GO" id="GO:0004842">
    <property type="term" value="F:ubiquitin-protein transferase activity"/>
    <property type="evidence" value="ECO:0007669"/>
    <property type="project" value="InterPro"/>
</dbReference>